<accession>A0A9D2L5H3</accession>
<evidence type="ECO:0000256" key="5">
    <source>
        <dbReference type="SAM" id="Phobius"/>
    </source>
</evidence>
<dbReference type="Pfam" id="PF13416">
    <property type="entry name" value="SBP_bac_8"/>
    <property type="match status" value="1"/>
</dbReference>
<protein>
    <submittedName>
        <fullName evidence="6">Extracellular solute-binding protein</fullName>
    </submittedName>
</protein>
<dbReference type="EMBL" id="DWYS01000001">
    <property type="protein sequence ID" value="HJB06266.1"/>
    <property type="molecule type" value="Genomic_DNA"/>
</dbReference>
<reference evidence="6" key="1">
    <citation type="journal article" date="2021" name="PeerJ">
        <title>Extensive microbial diversity within the chicken gut microbiome revealed by metagenomics and culture.</title>
        <authorList>
            <person name="Gilroy R."/>
            <person name="Ravi A."/>
            <person name="Getino M."/>
            <person name="Pursley I."/>
            <person name="Horton D.L."/>
            <person name="Alikhan N.F."/>
            <person name="Baker D."/>
            <person name="Gharbi K."/>
            <person name="Hall N."/>
            <person name="Watson M."/>
            <person name="Adriaenssens E.M."/>
            <person name="Foster-Nyarko E."/>
            <person name="Jarju S."/>
            <person name="Secka A."/>
            <person name="Antonio M."/>
            <person name="Oren A."/>
            <person name="Chaudhuri R.R."/>
            <person name="La Ragione R."/>
            <person name="Hildebrand F."/>
            <person name="Pallen M.J."/>
        </authorList>
    </citation>
    <scope>NUCLEOTIDE SEQUENCE</scope>
    <source>
        <strain evidence="6">CHK188-4685</strain>
    </source>
</reference>
<dbReference type="InterPro" id="IPR006059">
    <property type="entry name" value="SBP"/>
</dbReference>
<keyword evidence="5" id="KW-1133">Transmembrane helix</keyword>
<dbReference type="PANTHER" id="PTHR43649">
    <property type="entry name" value="ARABINOSE-BINDING PROTEIN-RELATED"/>
    <property type="match status" value="1"/>
</dbReference>
<keyword evidence="4" id="KW-0732">Signal</keyword>
<comment type="caution">
    <text evidence="6">The sequence shown here is derived from an EMBL/GenBank/DDBJ whole genome shotgun (WGS) entry which is preliminary data.</text>
</comment>
<keyword evidence="5" id="KW-0472">Membrane</keyword>
<evidence type="ECO:0000256" key="2">
    <source>
        <dbReference type="ARBA" id="ARBA00008520"/>
    </source>
</evidence>
<evidence type="ECO:0000256" key="1">
    <source>
        <dbReference type="ARBA" id="ARBA00004196"/>
    </source>
</evidence>
<dbReference type="SUPFAM" id="SSF53850">
    <property type="entry name" value="Periplasmic binding protein-like II"/>
    <property type="match status" value="1"/>
</dbReference>
<proteinExistence type="inferred from homology"/>
<keyword evidence="5" id="KW-0812">Transmembrane</keyword>
<dbReference type="GO" id="GO:0030313">
    <property type="term" value="C:cell envelope"/>
    <property type="evidence" value="ECO:0007669"/>
    <property type="project" value="UniProtKB-SubCell"/>
</dbReference>
<organism evidence="6 7">
    <name type="scientific">Candidatus Enterocloster faecavium</name>
    <dbReference type="NCBI Taxonomy" id="2838560"/>
    <lineage>
        <taxon>Bacteria</taxon>
        <taxon>Bacillati</taxon>
        <taxon>Bacillota</taxon>
        <taxon>Clostridia</taxon>
        <taxon>Lachnospirales</taxon>
        <taxon>Lachnospiraceae</taxon>
        <taxon>Enterocloster</taxon>
    </lineage>
</organism>
<dbReference type="PANTHER" id="PTHR43649:SF31">
    <property type="entry name" value="SN-GLYCEROL-3-PHOSPHATE-BINDING PERIPLASMIC PROTEIN UGPB"/>
    <property type="match status" value="1"/>
</dbReference>
<dbReference type="InterPro" id="IPR050490">
    <property type="entry name" value="Bact_solute-bd_prot1"/>
</dbReference>
<sequence length="540" mass="60365">MIFGQTGAARPILQKAKTLLLLCLLPFLLTGCHGKKEQAEFRVPERFDSSRPYEITFWAKNDTNKTQTDIYKQAISDFEDLYPNITVNLRLYTDYGDIYNDVITNISTGTTPNVCITYPDHIATYLTGDHVVVPLDELFDDETYGLGGNGLLFESPKESQIVPQFLEECRIGDHYYALPFMRSTEACYVNQTYVEALGYELPEVLTWDFVWEVSEAAVRKNEDGTFALNHQEVLIPFIYKSTDNMMIQMLRQKNAGYSTSTGQIELFNDTTRQLLYEISRHAGTGAFSTFKISGYPANFLNAGQCIFAVDSTAGATWMGSDAPLVDIAEENVVDFETKVMMVPQFDPSNPKMISQGPSLCIFNKEDPQEVLASWLFAQYLLSSPVQIAYSGTEGYVPVTLTAQNSPQYQDYLSRSGEDNDTHYKVKIDAAKLLLKHPEDTFVTPVFNGSASLRNAAGELIEDVTKSVRRRKTVDQAYLEKLFQDTAALYHLDDSSALSGQKTDLGPLPSGAKALLGGLAGVWAILLLYVILSHFHRRRPG</sequence>
<reference evidence="6" key="2">
    <citation type="submission" date="2021-04" db="EMBL/GenBank/DDBJ databases">
        <authorList>
            <person name="Gilroy R."/>
        </authorList>
    </citation>
    <scope>NUCLEOTIDE SEQUENCE</scope>
    <source>
        <strain evidence="6">CHK188-4685</strain>
    </source>
</reference>
<evidence type="ECO:0000313" key="6">
    <source>
        <dbReference type="EMBL" id="HJB06266.1"/>
    </source>
</evidence>
<dbReference type="Gene3D" id="3.40.190.10">
    <property type="entry name" value="Periplasmic binding protein-like II"/>
    <property type="match status" value="1"/>
</dbReference>
<gene>
    <name evidence="6" type="ORF">H9716_00145</name>
</gene>
<dbReference type="Proteomes" id="UP000886804">
    <property type="component" value="Unassembled WGS sequence"/>
</dbReference>
<keyword evidence="3" id="KW-0813">Transport</keyword>
<feature type="transmembrane region" description="Helical" evidence="5">
    <location>
        <begin position="513"/>
        <end position="531"/>
    </location>
</feature>
<evidence type="ECO:0000313" key="7">
    <source>
        <dbReference type="Proteomes" id="UP000886804"/>
    </source>
</evidence>
<comment type="similarity">
    <text evidence="2">Belongs to the bacterial solute-binding protein 1 family.</text>
</comment>
<name>A0A9D2L5H3_9FIRM</name>
<dbReference type="AlphaFoldDB" id="A0A9D2L5H3"/>
<evidence type="ECO:0000256" key="3">
    <source>
        <dbReference type="ARBA" id="ARBA00022448"/>
    </source>
</evidence>
<evidence type="ECO:0000256" key="4">
    <source>
        <dbReference type="ARBA" id="ARBA00022729"/>
    </source>
</evidence>
<comment type="subcellular location">
    <subcellularLocation>
        <location evidence="1">Cell envelope</location>
    </subcellularLocation>
</comment>